<gene>
    <name evidence="1" type="ORF">SAMN05216287_1081</name>
</gene>
<dbReference type="AlphaFoldDB" id="A0A1H2V0R6"/>
<dbReference type="STRING" id="1007099.SAMN05216287_1081"/>
<dbReference type="EMBL" id="FNNU01000002">
    <property type="protein sequence ID" value="SDW61901.1"/>
    <property type="molecule type" value="Genomic_DNA"/>
</dbReference>
<dbReference type="Proteomes" id="UP000243778">
    <property type="component" value="Unassembled WGS sequence"/>
</dbReference>
<organism evidence="1 2">
    <name type="scientific">Pseudomonas kuykendallii</name>
    <dbReference type="NCBI Taxonomy" id="1007099"/>
    <lineage>
        <taxon>Bacteria</taxon>
        <taxon>Pseudomonadati</taxon>
        <taxon>Pseudomonadota</taxon>
        <taxon>Gammaproteobacteria</taxon>
        <taxon>Pseudomonadales</taxon>
        <taxon>Pseudomonadaceae</taxon>
        <taxon>Pseudomonas</taxon>
    </lineage>
</organism>
<dbReference type="RefSeq" id="WP_090225324.1">
    <property type="nucleotide sequence ID" value="NZ_FNNU01000002.1"/>
</dbReference>
<accession>A0A1H2V0R6</accession>
<proteinExistence type="predicted"/>
<evidence type="ECO:0000313" key="1">
    <source>
        <dbReference type="EMBL" id="SDW61901.1"/>
    </source>
</evidence>
<dbReference type="OrthoDB" id="6232704at2"/>
<sequence>MGLHPQRTPRLPARQRGMATLMIILLAGLALTVTALGVTHAVRSAQDKQVTVHAATHAQAGAWTGVEVFRQYLKSINQASLEALAAGQAVSISLGDMALGAVIVQNTVTSGSTRRITANIRNQDAAARSTSVIQAVYQVTPGGATNTESGLPWSDVLNIYNDLNMSGGIGIRGYDNANFNVSGNVSLNNASITGIKTIKATGDISIGSAIAVTTLYSNGNITLTGSASATTASALGNITVASGGTQGTLNANGNITLSNGSTSTANALGWIKVSSGSNQGALNAAQTIAISNGGTTNVAAAVGNVSVTGGSVNVINSEGDVTSTRNVAQINANGSVVAGGSAATVIKAIGNVTLNDSGSKSVTTKGSVLVNAGSLSSVTAQQNLTFNGWGSASGSVGGTVTKAEQYNNNVNVSRQPGLVVDVPLVDVVPMTRLTEFSLTQPQVDAYPLKSSANYAFTYDSGHIVVTVANISGIPAGSYRIGKIKTNYNDKWGYLCSDIDGSGYCRTECATVTNGSCSGVGVASARKICQGTWDGAECIAYSNGTWTLNGQSDNTVVAPGVLWLKGNLALQSGFFRNSIIATGNITTSGSDKVSAINYSGYALTCQNSTFSGLYPVNYCSTDGALIGNPVGNIGLLAGGYVDGAYSGGIINLGASTEVFGSVIAGDTLLTSGNSTVHGYVTAAGLGSSTSNDWGGSLTIDLTNLPAGYNPGGIPDMGNCTSNCDGGHGSAAASAELLWSRYL</sequence>
<keyword evidence="2" id="KW-1185">Reference proteome</keyword>
<name>A0A1H2V0R6_9PSED</name>
<protein>
    <submittedName>
        <fullName evidence="1">DUF4097 and DUF4098 domain-containing protein YvlB</fullName>
    </submittedName>
</protein>
<reference evidence="2" key="1">
    <citation type="submission" date="2016-10" db="EMBL/GenBank/DDBJ databases">
        <authorList>
            <person name="Varghese N."/>
            <person name="Submissions S."/>
        </authorList>
    </citation>
    <scope>NUCLEOTIDE SEQUENCE [LARGE SCALE GENOMIC DNA]</scope>
    <source>
        <strain evidence="2">NRRL B-59562</strain>
    </source>
</reference>
<evidence type="ECO:0000313" key="2">
    <source>
        <dbReference type="Proteomes" id="UP000243778"/>
    </source>
</evidence>